<evidence type="ECO:0000313" key="5">
    <source>
        <dbReference type="EMBL" id="NKC30171.1"/>
    </source>
</evidence>
<keyword evidence="6" id="KW-1185">Reference proteome</keyword>
<name>A0ABX1DZ96_9PROT</name>
<organism evidence="5 6">
    <name type="scientific">Falsiroseomonas selenitidurans</name>
    <dbReference type="NCBI Taxonomy" id="2716335"/>
    <lineage>
        <taxon>Bacteria</taxon>
        <taxon>Pseudomonadati</taxon>
        <taxon>Pseudomonadota</taxon>
        <taxon>Alphaproteobacteria</taxon>
        <taxon>Acetobacterales</taxon>
        <taxon>Roseomonadaceae</taxon>
        <taxon>Falsiroseomonas</taxon>
    </lineage>
</organism>
<dbReference type="PROSITE" id="PS50995">
    <property type="entry name" value="HTH_MARR_2"/>
    <property type="match status" value="1"/>
</dbReference>
<dbReference type="InterPro" id="IPR000835">
    <property type="entry name" value="HTH_MarR-typ"/>
</dbReference>
<dbReference type="Pfam" id="PF12802">
    <property type="entry name" value="MarR_2"/>
    <property type="match status" value="1"/>
</dbReference>
<dbReference type="Gene3D" id="1.10.10.10">
    <property type="entry name" value="Winged helix-like DNA-binding domain superfamily/Winged helix DNA-binding domain"/>
    <property type="match status" value="1"/>
</dbReference>
<dbReference type="RefSeq" id="WP_168027793.1">
    <property type="nucleotide sequence ID" value="NZ_JAAVNE010000005.1"/>
</dbReference>
<sequence>MTPMALPEDAAARAGLVRRLRDTGLLTPDRSLSFRELAVLVLAATGPERLRTVKDMAEAMRVNKPSITRATDRLAALGLVQRRTSRSDLRQVTISATPGGEQRLAEICAALAPQPPAAPTGGAA</sequence>
<dbReference type="InterPro" id="IPR039422">
    <property type="entry name" value="MarR/SlyA-like"/>
</dbReference>
<protein>
    <submittedName>
        <fullName evidence="5">MarR family transcriptional regulator</fullName>
    </submittedName>
</protein>
<evidence type="ECO:0000256" key="3">
    <source>
        <dbReference type="ARBA" id="ARBA00023163"/>
    </source>
</evidence>
<feature type="domain" description="HTH marR-type" evidence="4">
    <location>
        <begin position="1"/>
        <end position="124"/>
    </location>
</feature>
<comment type="caution">
    <text evidence="5">The sequence shown here is derived from an EMBL/GenBank/DDBJ whole genome shotgun (WGS) entry which is preliminary data.</text>
</comment>
<keyword evidence="2" id="KW-0238">DNA-binding</keyword>
<dbReference type="PRINTS" id="PR00598">
    <property type="entry name" value="HTHMARR"/>
</dbReference>
<dbReference type="InterPro" id="IPR036388">
    <property type="entry name" value="WH-like_DNA-bd_sf"/>
</dbReference>
<dbReference type="PANTHER" id="PTHR33164:SF64">
    <property type="entry name" value="TRANSCRIPTIONAL REGULATOR SLYA"/>
    <property type="match status" value="1"/>
</dbReference>
<accession>A0ABX1DZ96</accession>
<gene>
    <name evidence="5" type="ORF">HEQ75_04810</name>
</gene>
<evidence type="ECO:0000259" key="4">
    <source>
        <dbReference type="PROSITE" id="PS50995"/>
    </source>
</evidence>
<dbReference type="Proteomes" id="UP000787635">
    <property type="component" value="Unassembled WGS sequence"/>
</dbReference>
<dbReference type="PANTHER" id="PTHR33164">
    <property type="entry name" value="TRANSCRIPTIONAL REGULATOR, MARR FAMILY"/>
    <property type="match status" value="1"/>
</dbReference>
<dbReference type="SMART" id="SM00347">
    <property type="entry name" value="HTH_MARR"/>
    <property type="match status" value="1"/>
</dbReference>
<dbReference type="InterPro" id="IPR036390">
    <property type="entry name" value="WH_DNA-bd_sf"/>
</dbReference>
<evidence type="ECO:0000313" key="6">
    <source>
        <dbReference type="Proteomes" id="UP000787635"/>
    </source>
</evidence>
<reference evidence="5 6" key="1">
    <citation type="submission" date="2020-03" db="EMBL/GenBank/DDBJ databases">
        <title>Roseomonas selenitidurans sp. nov. isolated from urban soil.</title>
        <authorList>
            <person name="Liu H."/>
        </authorList>
    </citation>
    <scope>NUCLEOTIDE SEQUENCE [LARGE SCALE GENOMIC DNA]</scope>
    <source>
        <strain evidence="5 6">BU-1</strain>
    </source>
</reference>
<keyword evidence="3" id="KW-0804">Transcription</keyword>
<dbReference type="EMBL" id="JAAVNE010000005">
    <property type="protein sequence ID" value="NKC30171.1"/>
    <property type="molecule type" value="Genomic_DNA"/>
</dbReference>
<keyword evidence="1" id="KW-0805">Transcription regulation</keyword>
<proteinExistence type="predicted"/>
<dbReference type="SUPFAM" id="SSF46785">
    <property type="entry name" value="Winged helix' DNA-binding domain"/>
    <property type="match status" value="1"/>
</dbReference>
<evidence type="ECO:0000256" key="1">
    <source>
        <dbReference type="ARBA" id="ARBA00023015"/>
    </source>
</evidence>
<evidence type="ECO:0000256" key="2">
    <source>
        <dbReference type="ARBA" id="ARBA00023125"/>
    </source>
</evidence>